<evidence type="ECO:0000313" key="13">
    <source>
        <dbReference type="Proteomes" id="UP000269539"/>
    </source>
</evidence>
<evidence type="ECO:0000256" key="6">
    <source>
        <dbReference type="ARBA" id="ARBA00022824"/>
    </source>
</evidence>
<dbReference type="GO" id="GO:0006506">
    <property type="term" value="P:GPI anchor biosynthetic process"/>
    <property type="evidence" value="ECO:0007669"/>
    <property type="project" value="UniProtKB-UniPathway"/>
</dbReference>
<dbReference type="PANTHER" id="PTHR21072:SF13">
    <property type="entry name" value="GPI TRANSAMIDASE COMPONENT PIG-S"/>
    <property type="match status" value="1"/>
</dbReference>
<keyword evidence="9" id="KW-0325">Glycoprotein</keyword>
<evidence type="ECO:0000313" key="12">
    <source>
        <dbReference type="EMBL" id="RMY96374.1"/>
    </source>
</evidence>
<evidence type="ECO:0000256" key="10">
    <source>
        <dbReference type="SAM" id="MobiDB-lite"/>
    </source>
</evidence>
<comment type="similarity">
    <text evidence="3">Belongs to the PIGS family.</text>
</comment>
<proteinExistence type="inferred from homology"/>
<evidence type="ECO:0000256" key="8">
    <source>
        <dbReference type="ARBA" id="ARBA00023136"/>
    </source>
</evidence>
<keyword evidence="8 11" id="KW-0472">Membrane</keyword>
<protein>
    <recommendedName>
        <fullName evidence="14">GPI transamidase component PIG-S</fullName>
    </recommendedName>
</protein>
<sequence length="624" mass="67650">MHIIIISLSTAAAIGPACILNILSSSSRALRSTAQPRFDTADFPNPLPQVEGAPERHVQVQVASQVDSVQGQLTKATSPCGLAIPDMAETSKDGSSGHGEGMSVEDNQKASPPEPPAVTRTRSWIIFAFWAIVACLGLPHWIWTTSIHRSDLPLDAMNSWADGQMKYPLRIKLDTADDNEAIRSNKEEILTHLQSELLHTNKLPLYDVSIAPSQFNESFGQGQETDGDLIIYVRNESKLPPQTSLRSLSPVMEVQANLREPKAAAHLIFEEILKNLDDEQLSLSNLLRDSPFASGSEALLSPEQKAKLDARTTRAFKYASTYHLTFSLFSASSSPSAWDIDAAIEKYISPLVGQLSAVSSFSVDTQVQLHATFSPSIAGPQFDDASRKWKLLKTDLSGFINAAEWPLSPSIGTGPTINFVLYVPSKEQSPLVIAETGGTSWLIPQWGGVQILNPSNKQAKNLSSDDLEQVMLTFADQLTSLVGLPPSPSSLALRLSSMVRERATSLILASSSTLGALSRLTLKLTSIAIPDSVAKAVDETIGRLDQACVDLREGRFESALSNARIANDEVERAFFEPSMVGQVYFPDEHKVAVYVPLLGPMAVPLVMAGIKQLKNLRSGKVKSA</sequence>
<evidence type="ECO:0000256" key="2">
    <source>
        <dbReference type="ARBA" id="ARBA00004687"/>
    </source>
</evidence>
<comment type="subcellular location">
    <subcellularLocation>
        <location evidence="1">Endoplasmic reticulum membrane</location>
        <topology evidence="1">Multi-pass membrane protein</topology>
    </subcellularLocation>
</comment>
<feature type="region of interest" description="Disordered" evidence="10">
    <location>
        <begin position="82"/>
        <end position="116"/>
    </location>
</feature>
<dbReference type="GO" id="GO:0016255">
    <property type="term" value="P:attachment of GPI anchor to protein"/>
    <property type="evidence" value="ECO:0007669"/>
    <property type="project" value="InterPro"/>
</dbReference>
<feature type="transmembrane region" description="Helical" evidence="11">
    <location>
        <begin position="6"/>
        <end position="23"/>
    </location>
</feature>
<accession>A0A3M7G6W8</accession>
<evidence type="ECO:0000256" key="1">
    <source>
        <dbReference type="ARBA" id="ARBA00004477"/>
    </source>
</evidence>
<evidence type="ECO:0000256" key="3">
    <source>
        <dbReference type="ARBA" id="ARBA00005316"/>
    </source>
</evidence>
<comment type="caution">
    <text evidence="12">The sequence shown here is derived from an EMBL/GenBank/DDBJ whole genome shotgun (WGS) entry which is preliminary data.</text>
</comment>
<evidence type="ECO:0000256" key="11">
    <source>
        <dbReference type="SAM" id="Phobius"/>
    </source>
</evidence>
<dbReference type="InterPro" id="IPR019540">
    <property type="entry name" value="PtdIno-glycan_biosynth_class_S"/>
</dbReference>
<evidence type="ECO:0000256" key="7">
    <source>
        <dbReference type="ARBA" id="ARBA00022989"/>
    </source>
</evidence>
<dbReference type="Proteomes" id="UP000269539">
    <property type="component" value="Unassembled WGS sequence"/>
</dbReference>
<evidence type="ECO:0000256" key="4">
    <source>
        <dbReference type="ARBA" id="ARBA00022502"/>
    </source>
</evidence>
<name>A0A3M7G6W8_HORWE</name>
<feature type="transmembrane region" description="Helical" evidence="11">
    <location>
        <begin position="124"/>
        <end position="143"/>
    </location>
</feature>
<dbReference type="GO" id="GO:0042765">
    <property type="term" value="C:GPI-anchor transamidase complex"/>
    <property type="evidence" value="ECO:0007669"/>
    <property type="project" value="InterPro"/>
</dbReference>
<organism evidence="12 13">
    <name type="scientific">Hortaea werneckii</name>
    <name type="common">Black yeast</name>
    <name type="synonym">Cladosporium werneckii</name>
    <dbReference type="NCBI Taxonomy" id="91943"/>
    <lineage>
        <taxon>Eukaryota</taxon>
        <taxon>Fungi</taxon>
        <taxon>Dikarya</taxon>
        <taxon>Ascomycota</taxon>
        <taxon>Pezizomycotina</taxon>
        <taxon>Dothideomycetes</taxon>
        <taxon>Dothideomycetidae</taxon>
        <taxon>Mycosphaerellales</taxon>
        <taxon>Teratosphaeriaceae</taxon>
        <taxon>Hortaea</taxon>
    </lineage>
</organism>
<comment type="pathway">
    <text evidence="2">Glycolipid biosynthesis; glycosylphosphatidylinositol-anchor biosynthesis.</text>
</comment>
<evidence type="ECO:0008006" key="14">
    <source>
        <dbReference type="Google" id="ProtNLM"/>
    </source>
</evidence>
<keyword evidence="4" id="KW-0337">GPI-anchor biosynthesis</keyword>
<dbReference type="AlphaFoldDB" id="A0A3M7G6W8"/>
<evidence type="ECO:0000256" key="5">
    <source>
        <dbReference type="ARBA" id="ARBA00022692"/>
    </source>
</evidence>
<keyword evidence="5 11" id="KW-0812">Transmembrane</keyword>
<reference evidence="12 13" key="1">
    <citation type="journal article" date="2018" name="BMC Genomics">
        <title>Genomic evidence for intraspecific hybridization in a clonal and extremely halotolerant yeast.</title>
        <authorList>
            <person name="Gostincar C."/>
            <person name="Stajich J.E."/>
            <person name="Zupancic J."/>
            <person name="Zalar P."/>
            <person name="Gunde-Cimerman N."/>
        </authorList>
    </citation>
    <scope>NUCLEOTIDE SEQUENCE [LARGE SCALE GENOMIC DNA]</scope>
    <source>
        <strain evidence="12 13">EXF-10513</strain>
    </source>
</reference>
<dbReference type="VEuPathDB" id="FungiDB:BTJ68_12519"/>
<dbReference type="UniPathway" id="UPA00196"/>
<dbReference type="PANTHER" id="PTHR21072">
    <property type="entry name" value="GPI TRANSAMIDASE COMPONENT PIG-S"/>
    <property type="match status" value="1"/>
</dbReference>
<gene>
    <name evidence="12" type="ORF">D0864_05173</name>
</gene>
<dbReference type="EMBL" id="QWIO01000471">
    <property type="protein sequence ID" value="RMY96374.1"/>
    <property type="molecule type" value="Genomic_DNA"/>
</dbReference>
<keyword evidence="6" id="KW-0256">Endoplasmic reticulum</keyword>
<evidence type="ECO:0000256" key="9">
    <source>
        <dbReference type="ARBA" id="ARBA00023180"/>
    </source>
</evidence>
<dbReference type="Pfam" id="PF10510">
    <property type="entry name" value="PIG-S"/>
    <property type="match status" value="1"/>
</dbReference>
<keyword evidence="7 11" id="KW-1133">Transmembrane helix</keyword>